<dbReference type="InterPro" id="IPR005901">
    <property type="entry name" value="GLPGLI"/>
</dbReference>
<organism evidence="1 2">
    <name type="scientific">Seonamhaeicola sediminis</name>
    <dbReference type="NCBI Taxonomy" id="2528206"/>
    <lineage>
        <taxon>Bacteria</taxon>
        <taxon>Pseudomonadati</taxon>
        <taxon>Bacteroidota</taxon>
        <taxon>Flavobacteriia</taxon>
        <taxon>Flavobacteriales</taxon>
        <taxon>Flavobacteriaceae</taxon>
    </lineage>
</organism>
<keyword evidence="2" id="KW-1185">Reference proteome</keyword>
<dbReference type="Pfam" id="PF09697">
    <property type="entry name" value="Porph_ging"/>
    <property type="match status" value="1"/>
</dbReference>
<gene>
    <name evidence="1" type="ORF">E1J38_006285</name>
</gene>
<name>A0A562YFR9_9FLAO</name>
<dbReference type="RefSeq" id="WP_133356319.1">
    <property type="nucleotide sequence ID" value="NZ_SMZJ02000003.1"/>
</dbReference>
<protein>
    <submittedName>
        <fullName evidence="1">GLPGLI family protein</fullName>
    </submittedName>
</protein>
<sequence length="287" mass="33644">MKRILKFIYSTLLFFCPIFLMSQEFYGKAYYQSKSTLELGRWGATMSQQQKNQIAARLKNRLEKTFTLTFNKVESIFEEVEVLDAISGATDSWGKNFRAGNQYKNVKEKKLIQEQEFYGKRFVIEDKIQDFNWNLGTETKKIGQYTCYKAVALVPAHNLEWWSFSWSKMRNRKANEQEVPDDQNKDEVLNEGVETEMVNMTQIVAWYTLQIPLSHGPLEFSGLPGLILEVNYNGTTMLCSKVVLNPKEKITIDIPNKGKRVSKNEYTDIIFKKMREFRENRMGRSRR</sequence>
<evidence type="ECO:0000313" key="2">
    <source>
        <dbReference type="Proteomes" id="UP000295814"/>
    </source>
</evidence>
<dbReference type="EMBL" id="SMZJ02000003">
    <property type="protein sequence ID" value="TWO33499.1"/>
    <property type="molecule type" value="Genomic_DNA"/>
</dbReference>
<evidence type="ECO:0000313" key="1">
    <source>
        <dbReference type="EMBL" id="TWO33499.1"/>
    </source>
</evidence>
<comment type="caution">
    <text evidence="1">The sequence shown here is derived from an EMBL/GenBank/DDBJ whole genome shotgun (WGS) entry which is preliminary data.</text>
</comment>
<dbReference type="AlphaFoldDB" id="A0A562YFR9"/>
<dbReference type="NCBIfam" id="TIGR01200">
    <property type="entry name" value="GLPGLI"/>
    <property type="match status" value="1"/>
</dbReference>
<dbReference type="Proteomes" id="UP000295814">
    <property type="component" value="Unassembled WGS sequence"/>
</dbReference>
<proteinExistence type="predicted"/>
<dbReference type="OrthoDB" id="1068986at2"/>
<accession>A0A562YFR9</accession>
<reference evidence="1 2" key="1">
    <citation type="submission" date="2019-07" db="EMBL/GenBank/DDBJ databases">
        <title>Seonamhaeicola sp. W255 draft genome.</title>
        <authorList>
            <person name="Zhang X.-Y."/>
            <person name="Zhang R."/>
            <person name="Zhong Y.-L."/>
            <person name="Du Z.-J."/>
        </authorList>
    </citation>
    <scope>NUCLEOTIDE SEQUENCE [LARGE SCALE GENOMIC DNA]</scope>
    <source>
        <strain evidence="1 2">W255</strain>
    </source>
</reference>